<feature type="compositionally biased region" description="Basic and acidic residues" evidence="1">
    <location>
        <begin position="294"/>
        <end position="311"/>
    </location>
</feature>
<feature type="region of interest" description="Disordered" evidence="1">
    <location>
        <begin position="72"/>
        <end position="94"/>
    </location>
</feature>
<protein>
    <submittedName>
        <fullName evidence="2">Uncharacterized protein</fullName>
    </submittedName>
</protein>
<feature type="region of interest" description="Disordered" evidence="1">
    <location>
        <begin position="294"/>
        <end position="337"/>
    </location>
</feature>
<gene>
    <name evidence="2" type="ORF">PEGY_LOCUS6972</name>
</gene>
<keyword evidence="3" id="KW-1185">Reference proteome</keyword>
<proteinExistence type="predicted"/>
<evidence type="ECO:0000313" key="2">
    <source>
        <dbReference type="EMBL" id="CAG8902944.1"/>
    </source>
</evidence>
<evidence type="ECO:0000256" key="1">
    <source>
        <dbReference type="SAM" id="MobiDB-lite"/>
    </source>
</evidence>
<dbReference type="OrthoDB" id="4350061at2759"/>
<dbReference type="Proteomes" id="UP001154252">
    <property type="component" value="Unassembled WGS sequence"/>
</dbReference>
<comment type="caution">
    <text evidence="2">The sequence shown here is derived from an EMBL/GenBank/DDBJ whole genome shotgun (WGS) entry which is preliminary data.</text>
</comment>
<sequence>MDPADVELNVEVGDEDLFIESISTGVKRKRDNVSTHTQARPAAESIGPSAWDLSSVYWNSLNFTPASTIDESRLTRLGTENPDRSPPPKRELLDVMPPLDLDELPDPPSETNNFSSRVWESHRPSSLNFTIYEDPLGKETPSPSPMEQGFQYLEEDKENIYLTHSDLGSSGEEEEEDTMPNLAWNEASAGPRDAFGLPLNREMSDFVSPRDTPFPEPHMRRGRQVLRTLWVDETQVRPEDNALSNAQIREIEETEAMYRRGRARNRSNRYQVREDTLAQAPTDFTYDVRRVLFQRHEDRRPVTPERNEDIRPVTSEESEEEPQQQESEQEQEPEQEQ</sequence>
<accession>A0A9W4KFK0</accession>
<dbReference type="EMBL" id="CAJVRC010000880">
    <property type="protein sequence ID" value="CAG8902944.1"/>
    <property type="molecule type" value="Genomic_DNA"/>
</dbReference>
<name>A0A9W4KFK0_9EURO</name>
<reference evidence="2" key="1">
    <citation type="submission" date="2021-07" db="EMBL/GenBank/DDBJ databases">
        <authorList>
            <person name="Branca A.L. A."/>
        </authorList>
    </citation>
    <scope>NUCLEOTIDE SEQUENCE</scope>
</reference>
<dbReference type="AlphaFoldDB" id="A0A9W4KFK0"/>
<feature type="compositionally biased region" description="Acidic residues" evidence="1">
    <location>
        <begin position="316"/>
        <end position="337"/>
    </location>
</feature>
<feature type="compositionally biased region" description="Basic and acidic residues" evidence="1">
    <location>
        <begin position="81"/>
        <end position="93"/>
    </location>
</feature>
<evidence type="ECO:0000313" key="3">
    <source>
        <dbReference type="Proteomes" id="UP001154252"/>
    </source>
</evidence>
<organism evidence="2 3">
    <name type="scientific">Penicillium egyptiacum</name>
    <dbReference type="NCBI Taxonomy" id="1303716"/>
    <lineage>
        <taxon>Eukaryota</taxon>
        <taxon>Fungi</taxon>
        <taxon>Dikarya</taxon>
        <taxon>Ascomycota</taxon>
        <taxon>Pezizomycotina</taxon>
        <taxon>Eurotiomycetes</taxon>
        <taxon>Eurotiomycetidae</taxon>
        <taxon>Eurotiales</taxon>
        <taxon>Aspergillaceae</taxon>
        <taxon>Penicillium</taxon>
    </lineage>
</organism>